<keyword evidence="3" id="KW-1185">Reference proteome</keyword>
<gene>
    <name evidence="1" type="ORF">ZHAS_00012675</name>
</gene>
<protein>
    <submittedName>
        <fullName evidence="1 2">Uncharacterized protein</fullName>
    </submittedName>
</protein>
<name>A0A084W3G5_ANOSI</name>
<dbReference type="EMBL" id="KE525289">
    <property type="protein sequence ID" value="KFB44759.1"/>
    <property type="molecule type" value="Genomic_DNA"/>
</dbReference>
<evidence type="ECO:0000313" key="2">
    <source>
        <dbReference type="EnsemblMetazoa" id="ASIC012675-PA"/>
    </source>
</evidence>
<reference evidence="2" key="2">
    <citation type="submission" date="2020-05" db="UniProtKB">
        <authorList>
            <consortium name="EnsemblMetazoa"/>
        </authorList>
    </citation>
    <scope>IDENTIFICATION</scope>
</reference>
<dbReference type="VEuPathDB" id="VectorBase:ASIC012675"/>
<dbReference type="EMBL" id="ATLV01019998">
    <property type="status" value="NOT_ANNOTATED_CDS"/>
    <property type="molecule type" value="Genomic_DNA"/>
</dbReference>
<dbReference type="AlphaFoldDB" id="A0A084W3G5"/>
<dbReference type="Proteomes" id="UP000030765">
    <property type="component" value="Unassembled WGS sequence"/>
</dbReference>
<proteinExistence type="predicted"/>
<accession>A0A084W3G5</accession>
<evidence type="ECO:0000313" key="3">
    <source>
        <dbReference type="Proteomes" id="UP000030765"/>
    </source>
</evidence>
<organism evidence="1">
    <name type="scientific">Anopheles sinensis</name>
    <name type="common">Mosquito</name>
    <dbReference type="NCBI Taxonomy" id="74873"/>
    <lineage>
        <taxon>Eukaryota</taxon>
        <taxon>Metazoa</taxon>
        <taxon>Ecdysozoa</taxon>
        <taxon>Arthropoda</taxon>
        <taxon>Hexapoda</taxon>
        <taxon>Insecta</taxon>
        <taxon>Pterygota</taxon>
        <taxon>Neoptera</taxon>
        <taxon>Endopterygota</taxon>
        <taxon>Diptera</taxon>
        <taxon>Nematocera</taxon>
        <taxon>Culicoidea</taxon>
        <taxon>Culicidae</taxon>
        <taxon>Anophelinae</taxon>
        <taxon>Anopheles</taxon>
    </lineage>
</organism>
<sequence length="53" mass="6077">MAALNVWQPNHHAGHCRECRRASVDSRSARYPSEQSYPSDRHCNVTVAAYHRP</sequence>
<dbReference type="EnsemblMetazoa" id="ASIC012675-RA">
    <property type="protein sequence ID" value="ASIC012675-PA"/>
    <property type="gene ID" value="ASIC012675"/>
</dbReference>
<evidence type="ECO:0000313" key="1">
    <source>
        <dbReference type="EMBL" id="KFB44759.1"/>
    </source>
</evidence>
<reference evidence="1 3" key="1">
    <citation type="journal article" date="2014" name="BMC Genomics">
        <title>Genome sequence of Anopheles sinensis provides insight into genetics basis of mosquito competence for malaria parasites.</title>
        <authorList>
            <person name="Zhou D."/>
            <person name="Zhang D."/>
            <person name="Ding G."/>
            <person name="Shi L."/>
            <person name="Hou Q."/>
            <person name="Ye Y."/>
            <person name="Xu Y."/>
            <person name="Zhou H."/>
            <person name="Xiong C."/>
            <person name="Li S."/>
            <person name="Yu J."/>
            <person name="Hong S."/>
            <person name="Yu X."/>
            <person name="Zou P."/>
            <person name="Chen C."/>
            <person name="Chang X."/>
            <person name="Wang W."/>
            <person name="Lv Y."/>
            <person name="Sun Y."/>
            <person name="Ma L."/>
            <person name="Shen B."/>
            <person name="Zhu C."/>
        </authorList>
    </citation>
    <scope>NUCLEOTIDE SEQUENCE [LARGE SCALE GENOMIC DNA]</scope>
</reference>